<organism evidence="2 3">
    <name type="scientific">Paraglomus brasilianum</name>
    <dbReference type="NCBI Taxonomy" id="144538"/>
    <lineage>
        <taxon>Eukaryota</taxon>
        <taxon>Fungi</taxon>
        <taxon>Fungi incertae sedis</taxon>
        <taxon>Mucoromycota</taxon>
        <taxon>Glomeromycotina</taxon>
        <taxon>Glomeromycetes</taxon>
        <taxon>Paraglomerales</taxon>
        <taxon>Paraglomeraceae</taxon>
        <taxon>Paraglomus</taxon>
    </lineage>
</organism>
<evidence type="ECO:0000256" key="1">
    <source>
        <dbReference type="SAM" id="MobiDB-lite"/>
    </source>
</evidence>
<keyword evidence="3" id="KW-1185">Reference proteome</keyword>
<reference evidence="2" key="1">
    <citation type="submission" date="2021-06" db="EMBL/GenBank/DDBJ databases">
        <authorList>
            <person name="Kallberg Y."/>
            <person name="Tangrot J."/>
            <person name="Rosling A."/>
        </authorList>
    </citation>
    <scope>NUCLEOTIDE SEQUENCE</scope>
    <source>
        <strain evidence="2">BR232B</strain>
    </source>
</reference>
<gene>
    <name evidence="2" type="ORF">PBRASI_LOCUS6491</name>
</gene>
<dbReference type="EMBL" id="CAJVPI010000866">
    <property type="protein sequence ID" value="CAG8578523.1"/>
    <property type="molecule type" value="Genomic_DNA"/>
</dbReference>
<evidence type="ECO:0000313" key="3">
    <source>
        <dbReference type="Proteomes" id="UP000789739"/>
    </source>
</evidence>
<dbReference type="OrthoDB" id="2447616at2759"/>
<proteinExistence type="predicted"/>
<feature type="region of interest" description="Disordered" evidence="1">
    <location>
        <begin position="54"/>
        <end position="92"/>
    </location>
</feature>
<name>A0A9N9BWL5_9GLOM</name>
<feature type="non-terminal residue" evidence="2">
    <location>
        <position position="92"/>
    </location>
</feature>
<dbReference type="Proteomes" id="UP000789739">
    <property type="component" value="Unassembled WGS sequence"/>
</dbReference>
<evidence type="ECO:0000313" key="2">
    <source>
        <dbReference type="EMBL" id="CAG8578523.1"/>
    </source>
</evidence>
<comment type="caution">
    <text evidence="2">The sequence shown here is derived from an EMBL/GenBank/DDBJ whole genome shotgun (WGS) entry which is preliminary data.</text>
</comment>
<accession>A0A9N9BWL5</accession>
<sequence length="92" mass="10306">MVKEFMINDKIGGKKAKGRIQTIIDHFAKKPDIEYTDDQDDSDDLPETEVTILTESIPLDPKGHCSAINSQENNQDETKARNSAFSKLPEAE</sequence>
<protein>
    <submittedName>
        <fullName evidence="2">8639_t:CDS:1</fullName>
    </submittedName>
</protein>
<dbReference type="AlphaFoldDB" id="A0A9N9BWL5"/>